<gene>
    <name evidence="7" type="primary">murE</name>
    <name evidence="14" type="ORF">C2L80_07385</name>
    <name evidence="13" type="ORF">K8V16_06000</name>
</gene>
<keyword evidence="7" id="KW-0067">ATP-binding</keyword>
<comment type="catalytic activity">
    <reaction evidence="7">
        <text>UDP-N-acetyl-alpha-D-muramoyl-L-alanyl-D-glutamate + meso-2,6-diaminopimelate + ATP = UDP-N-acetyl-alpha-D-muramoyl-L-alanyl-gamma-D-glutamyl-meso-2,6-diaminopimelate + ADP + phosphate + H(+)</text>
        <dbReference type="Rhea" id="RHEA:23676"/>
        <dbReference type="ChEBI" id="CHEBI:15378"/>
        <dbReference type="ChEBI" id="CHEBI:30616"/>
        <dbReference type="ChEBI" id="CHEBI:43474"/>
        <dbReference type="ChEBI" id="CHEBI:57791"/>
        <dbReference type="ChEBI" id="CHEBI:83900"/>
        <dbReference type="ChEBI" id="CHEBI:83905"/>
        <dbReference type="ChEBI" id="CHEBI:456216"/>
        <dbReference type="EC" id="6.3.2.13"/>
    </reaction>
</comment>
<dbReference type="GO" id="GO:0005524">
    <property type="term" value="F:ATP binding"/>
    <property type="evidence" value="ECO:0007669"/>
    <property type="project" value="UniProtKB-UniRule"/>
</dbReference>
<feature type="binding site" evidence="7">
    <location>
        <position position="190"/>
    </location>
    <ligand>
        <name>UDP-N-acetyl-alpha-D-muramoyl-L-alanyl-D-glutamate</name>
        <dbReference type="ChEBI" id="CHEBI:83900"/>
    </ligand>
</feature>
<feature type="binding site" evidence="7">
    <location>
        <begin position="113"/>
        <end position="119"/>
    </location>
    <ligand>
        <name>ATP</name>
        <dbReference type="ChEBI" id="CHEBI:30616"/>
    </ligand>
</feature>
<comment type="pathway">
    <text evidence="7 8">Cell wall biogenesis; peptidoglycan biosynthesis.</text>
</comment>
<evidence type="ECO:0000259" key="12">
    <source>
        <dbReference type="Pfam" id="PF08245"/>
    </source>
</evidence>
<feature type="domain" description="Mur ligase C-terminal" evidence="11">
    <location>
        <begin position="335"/>
        <end position="463"/>
    </location>
</feature>
<dbReference type="SUPFAM" id="SSF53244">
    <property type="entry name" value="MurD-like peptide ligases, peptide-binding domain"/>
    <property type="match status" value="1"/>
</dbReference>
<keyword evidence="5 7" id="KW-0131">Cell cycle</keyword>
<dbReference type="Proteomes" id="UP000236488">
    <property type="component" value="Unassembled WGS sequence"/>
</dbReference>
<dbReference type="EMBL" id="PPEL01000038">
    <property type="protein sequence ID" value="PNV65269.1"/>
    <property type="molecule type" value="Genomic_DNA"/>
</dbReference>
<dbReference type="Gene3D" id="3.90.190.20">
    <property type="entry name" value="Mur ligase, C-terminal domain"/>
    <property type="match status" value="1"/>
</dbReference>
<sequence length="517" mass="55318">MGKTCAELFAGIDCTIIGNADDEVGGIAYRSDRVQPGDAFFCIVGFTADGHSFAQDAIDRGAKVLVVERKVYLADATDVTEVVVKDTRKAMAVAAANFYDHPSAGIALVGVTGTNGKTTTTYLVEHIARVAGKRTGVVGTVGICIGDVREKSEHTTPESPDLQRLFARMRDAHCDTVAMEVSSHALDLERTWGTRFAVTAFSNLTQDHLDYHHTFEAYFEAKARLFSKDYPAKRVICIDDKWGKELLRRCSVAEDSVVTTGFDPSAQIHPADVAYAPTHTSLALDVRGSRYAFDYPLVGRFNVENVMCAFGIGLQLGIPPEVIVEALEEAPQIPGRLERVSAVCDGGVSVFVDYAHTPDALEKALSSIMALTPGRTICVFGCGGDRDASKRPIMGKAALAADRAIVTSDNPRTEDPRAIIEDVVSGMGAGAGRFEVEPDRRRAIARAVALACPGDSVLIAGKGHEDYQLVGDRVLSFDDRVVAAEELERAFGSDAAGVRAGFDGLAGDGEKPAEEGR</sequence>
<keyword evidence="2 7" id="KW-0132">Cell division</keyword>
<feature type="region of interest" description="Disordered" evidence="9">
    <location>
        <begin position="498"/>
        <end position="517"/>
    </location>
</feature>
<comment type="similarity">
    <text evidence="1 7">Belongs to the MurCDEF family. MurE subfamily.</text>
</comment>
<evidence type="ECO:0000256" key="7">
    <source>
        <dbReference type="HAMAP-Rule" id="MF_00208"/>
    </source>
</evidence>
<feature type="binding site" evidence="7">
    <location>
        <begin position="409"/>
        <end position="412"/>
    </location>
    <ligand>
        <name>meso-2,6-diaminopimelate</name>
        <dbReference type="ChEBI" id="CHEBI:57791"/>
    </ligand>
</feature>
<evidence type="ECO:0000313" key="14">
    <source>
        <dbReference type="EMBL" id="PNV65269.1"/>
    </source>
</evidence>
<dbReference type="RefSeq" id="WP_103262943.1">
    <property type="nucleotide sequence ID" value="NZ_DBEYRC010000066.1"/>
</dbReference>
<dbReference type="InterPro" id="IPR000713">
    <property type="entry name" value="Mur_ligase_N"/>
</dbReference>
<dbReference type="InterPro" id="IPR004101">
    <property type="entry name" value="Mur_ligase_C"/>
</dbReference>
<dbReference type="Pfam" id="PF02875">
    <property type="entry name" value="Mur_ligase_C"/>
    <property type="match status" value="1"/>
</dbReference>
<dbReference type="HAMAP" id="MF_00208">
    <property type="entry name" value="MurE"/>
    <property type="match status" value="1"/>
</dbReference>
<dbReference type="GO" id="GO:0008765">
    <property type="term" value="F:UDP-N-acetylmuramoylalanyl-D-glutamate-2,6-diaminopimelate ligase activity"/>
    <property type="evidence" value="ECO:0007669"/>
    <property type="project" value="UniProtKB-UniRule"/>
</dbReference>
<evidence type="ECO:0000259" key="11">
    <source>
        <dbReference type="Pfam" id="PF02875"/>
    </source>
</evidence>
<evidence type="ECO:0000313" key="13">
    <source>
        <dbReference type="EMBL" id="HJH43332.1"/>
    </source>
</evidence>
<dbReference type="GO" id="GO:0009252">
    <property type="term" value="P:peptidoglycan biosynthetic process"/>
    <property type="evidence" value="ECO:0007669"/>
    <property type="project" value="UniProtKB-UniRule"/>
</dbReference>
<dbReference type="InterPro" id="IPR036565">
    <property type="entry name" value="Mur-like_cat_sf"/>
</dbReference>
<dbReference type="Proteomes" id="UP000789325">
    <property type="component" value="Unassembled WGS sequence"/>
</dbReference>
<keyword evidence="15" id="KW-1185">Reference proteome</keyword>
<dbReference type="EMBL" id="DYZL01000123">
    <property type="protein sequence ID" value="HJH43332.1"/>
    <property type="molecule type" value="Genomic_DNA"/>
</dbReference>
<keyword evidence="6 7" id="KW-0961">Cell wall biogenesis/degradation</keyword>
<keyword evidence="3 7" id="KW-0133">Cell shape</keyword>
<evidence type="ECO:0000256" key="8">
    <source>
        <dbReference type="RuleBase" id="RU004135"/>
    </source>
</evidence>
<keyword evidence="7 14" id="KW-0436">Ligase</keyword>
<comment type="function">
    <text evidence="7">Catalyzes the addition of meso-diaminopimelic acid to the nucleotide precursor UDP-N-acetylmuramoyl-L-alanyl-D-glutamate (UMAG) in the biosynthesis of bacterial cell-wall peptidoglycan.</text>
</comment>
<proteinExistence type="inferred from homology"/>
<dbReference type="NCBIfam" id="NF001124">
    <property type="entry name" value="PRK00139.1-2"/>
    <property type="match status" value="1"/>
</dbReference>
<keyword evidence="7" id="KW-0963">Cytoplasm</keyword>
<protein>
    <recommendedName>
        <fullName evidence="7">UDP-N-acetylmuramoyl-L-alanyl-D-glutamate--2,6-diaminopimelate ligase</fullName>
        <ecNumber evidence="7">6.3.2.13</ecNumber>
    </recommendedName>
    <alternativeName>
        <fullName evidence="7">Meso-A2pm-adding enzyme</fullName>
    </alternativeName>
    <alternativeName>
        <fullName evidence="7">Meso-diaminopimelate-adding enzyme</fullName>
    </alternativeName>
    <alternativeName>
        <fullName evidence="7">UDP-MurNAc-L-Ala-D-Glu:meso-diaminopimelate ligase</fullName>
    </alternativeName>
    <alternativeName>
        <fullName evidence="7">UDP-MurNAc-tripeptide synthetase</fullName>
    </alternativeName>
    <alternativeName>
        <fullName evidence="7">UDP-N-acetylmuramyl-tripeptide synthetase</fullName>
    </alternativeName>
</protein>
<dbReference type="InterPro" id="IPR005761">
    <property type="entry name" value="UDP-N-AcMur-Glu-dNH2Pim_ligase"/>
</dbReference>
<dbReference type="SUPFAM" id="SSF63418">
    <property type="entry name" value="MurE/MurF N-terminal domain"/>
    <property type="match status" value="1"/>
</dbReference>
<evidence type="ECO:0000256" key="2">
    <source>
        <dbReference type="ARBA" id="ARBA00022618"/>
    </source>
</evidence>
<dbReference type="GO" id="GO:0051301">
    <property type="term" value="P:cell division"/>
    <property type="evidence" value="ECO:0007669"/>
    <property type="project" value="UniProtKB-KW"/>
</dbReference>
<dbReference type="GO" id="GO:0008360">
    <property type="term" value="P:regulation of cell shape"/>
    <property type="evidence" value="ECO:0007669"/>
    <property type="project" value="UniProtKB-KW"/>
</dbReference>
<comment type="PTM">
    <text evidence="7">Carboxylation is probably crucial for Mg(2+) binding and, consequently, for the gamma-phosphate positioning of ATP.</text>
</comment>
<name>A0A2K2U4S9_9ACTN</name>
<comment type="subcellular location">
    <subcellularLocation>
        <location evidence="7 8">Cytoplasm</location>
    </subcellularLocation>
</comment>
<keyword evidence="7" id="KW-0547">Nucleotide-binding</keyword>
<evidence type="ECO:0000259" key="10">
    <source>
        <dbReference type="Pfam" id="PF01225"/>
    </source>
</evidence>
<organism evidence="14 15">
    <name type="scientific">Rubneribacter badeniensis</name>
    <dbReference type="NCBI Taxonomy" id="2070688"/>
    <lineage>
        <taxon>Bacteria</taxon>
        <taxon>Bacillati</taxon>
        <taxon>Actinomycetota</taxon>
        <taxon>Coriobacteriia</taxon>
        <taxon>Eggerthellales</taxon>
        <taxon>Eggerthellaceae</taxon>
        <taxon>Rubneribacter</taxon>
    </lineage>
</organism>
<comment type="cofactor">
    <cofactor evidence="7">
        <name>Mg(2+)</name>
        <dbReference type="ChEBI" id="CHEBI:18420"/>
    </cofactor>
</comment>
<feature type="domain" description="Mur ligase N-terminal catalytic" evidence="10">
    <location>
        <begin position="24"/>
        <end position="99"/>
    </location>
</feature>
<dbReference type="Pfam" id="PF01225">
    <property type="entry name" value="Mur_ligase"/>
    <property type="match status" value="1"/>
</dbReference>
<evidence type="ECO:0000256" key="3">
    <source>
        <dbReference type="ARBA" id="ARBA00022960"/>
    </source>
</evidence>
<dbReference type="GO" id="GO:0071555">
    <property type="term" value="P:cell wall organization"/>
    <property type="evidence" value="ECO:0007669"/>
    <property type="project" value="UniProtKB-KW"/>
</dbReference>
<feature type="binding site" evidence="7">
    <location>
        <position position="31"/>
    </location>
    <ligand>
        <name>UDP-N-acetyl-alpha-D-muramoyl-L-alanyl-D-glutamate</name>
        <dbReference type="ChEBI" id="CHEBI:83900"/>
    </ligand>
</feature>
<feature type="binding site" evidence="7">
    <location>
        <position position="465"/>
    </location>
    <ligand>
        <name>meso-2,6-diaminopimelate</name>
        <dbReference type="ChEBI" id="CHEBI:57791"/>
    </ligand>
</feature>
<dbReference type="NCBIfam" id="TIGR01085">
    <property type="entry name" value="murE"/>
    <property type="match status" value="1"/>
</dbReference>
<feature type="domain" description="Mur ligase central" evidence="12">
    <location>
        <begin position="111"/>
        <end position="312"/>
    </location>
</feature>
<feature type="modified residue" description="N6-carboxylysine" evidence="7">
    <location>
        <position position="222"/>
    </location>
</feature>
<dbReference type="AlphaFoldDB" id="A0A2K2U4S9"/>
<evidence type="ECO:0000256" key="6">
    <source>
        <dbReference type="ARBA" id="ARBA00023316"/>
    </source>
</evidence>
<evidence type="ECO:0000256" key="5">
    <source>
        <dbReference type="ARBA" id="ARBA00023306"/>
    </source>
</evidence>
<evidence type="ECO:0000256" key="1">
    <source>
        <dbReference type="ARBA" id="ARBA00005898"/>
    </source>
</evidence>
<reference evidence="13" key="2">
    <citation type="journal article" date="2021" name="PeerJ">
        <title>Extensive microbial diversity within the chicken gut microbiome revealed by metagenomics and culture.</title>
        <authorList>
            <person name="Gilroy R."/>
            <person name="Ravi A."/>
            <person name="Getino M."/>
            <person name="Pursley I."/>
            <person name="Horton D.L."/>
            <person name="Alikhan N.F."/>
            <person name="Baker D."/>
            <person name="Gharbi K."/>
            <person name="Hall N."/>
            <person name="Watson M."/>
            <person name="Adriaenssens E.M."/>
            <person name="Foster-Nyarko E."/>
            <person name="Jarju S."/>
            <person name="Secka A."/>
            <person name="Antonio M."/>
            <person name="Oren A."/>
            <person name="Chaudhuri R.R."/>
            <person name="La Ragione R."/>
            <person name="Hildebrand F."/>
            <person name="Pallen M.J."/>
        </authorList>
    </citation>
    <scope>NUCLEOTIDE SEQUENCE</scope>
    <source>
        <strain evidence="13">USAMLcec12-2067</strain>
    </source>
</reference>
<feature type="binding site" evidence="7">
    <location>
        <begin position="155"/>
        <end position="156"/>
    </location>
    <ligand>
        <name>UDP-N-acetyl-alpha-D-muramoyl-L-alanyl-D-glutamate</name>
        <dbReference type="ChEBI" id="CHEBI:83900"/>
    </ligand>
</feature>
<evidence type="ECO:0000256" key="4">
    <source>
        <dbReference type="ARBA" id="ARBA00022984"/>
    </source>
</evidence>
<dbReference type="PANTHER" id="PTHR23135">
    <property type="entry name" value="MUR LIGASE FAMILY MEMBER"/>
    <property type="match status" value="1"/>
</dbReference>
<dbReference type="InterPro" id="IPR013221">
    <property type="entry name" value="Mur_ligase_cen"/>
</dbReference>
<feature type="binding site" evidence="7">
    <location>
        <position position="182"/>
    </location>
    <ligand>
        <name>UDP-N-acetyl-alpha-D-muramoyl-L-alanyl-D-glutamate</name>
        <dbReference type="ChEBI" id="CHEBI:83900"/>
    </ligand>
</feature>
<dbReference type="Gene3D" id="3.40.1190.10">
    <property type="entry name" value="Mur-like, catalytic domain"/>
    <property type="match status" value="1"/>
</dbReference>
<comment type="caution">
    <text evidence="7">Lacks conserved residue(s) required for the propagation of feature annotation.</text>
</comment>
<feature type="binding site" evidence="7">
    <location>
        <position position="386"/>
    </location>
    <ligand>
        <name>meso-2,6-diaminopimelate</name>
        <dbReference type="ChEBI" id="CHEBI:57791"/>
    </ligand>
</feature>
<dbReference type="Pfam" id="PF08245">
    <property type="entry name" value="Mur_ligase_M"/>
    <property type="match status" value="1"/>
</dbReference>
<dbReference type="PANTHER" id="PTHR23135:SF4">
    <property type="entry name" value="UDP-N-ACETYLMURAMOYL-L-ALANYL-D-GLUTAMATE--2,6-DIAMINOPIMELATE LIGASE MURE HOMOLOG, CHLOROPLASTIC"/>
    <property type="match status" value="1"/>
</dbReference>
<feature type="binding site" evidence="7">
    <location>
        <position position="461"/>
    </location>
    <ligand>
        <name>meso-2,6-diaminopimelate</name>
        <dbReference type="ChEBI" id="CHEBI:57791"/>
    </ligand>
</feature>
<dbReference type="NCBIfam" id="NF001126">
    <property type="entry name" value="PRK00139.1-4"/>
    <property type="match status" value="1"/>
</dbReference>
<comment type="caution">
    <text evidence="14">The sequence shown here is derived from an EMBL/GenBank/DDBJ whole genome shotgun (WGS) entry which is preliminary data.</text>
</comment>
<dbReference type="SUPFAM" id="SSF53623">
    <property type="entry name" value="MurD-like peptide ligases, catalytic domain"/>
    <property type="match status" value="1"/>
</dbReference>
<keyword evidence="4 7" id="KW-0573">Peptidoglycan synthesis</keyword>
<evidence type="ECO:0000256" key="9">
    <source>
        <dbReference type="SAM" id="MobiDB-lite"/>
    </source>
</evidence>
<keyword evidence="7" id="KW-0460">Magnesium</keyword>
<dbReference type="InterPro" id="IPR035911">
    <property type="entry name" value="MurE/MurF_N"/>
</dbReference>
<dbReference type="EC" id="6.3.2.13" evidence="7"/>
<feature type="short sequence motif" description="Meso-diaminopimelate recognition motif" evidence="7">
    <location>
        <begin position="409"/>
        <end position="412"/>
    </location>
</feature>
<feature type="compositionally biased region" description="Basic and acidic residues" evidence="9">
    <location>
        <begin position="508"/>
        <end position="517"/>
    </location>
</feature>
<reference evidence="14 15" key="1">
    <citation type="journal article" date="2018" name="Int. J. Syst. Evol. Microbiol.">
        <title>Rubneribacter badeniensis gen. nov., sp. nov. and Enteroscipio rubneri gen. nov., sp. nov., new members of the Eggerthellaceae isolated from human faeces.</title>
        <authorList>
            <person name="Danylec N."/>
            <person name="Gobl A."/>
            <person name="Stoll D.A."/>
            <person name="Hetzer B."/>
            <person name="Kulling S.E."/>
            <person name="Huch M."/>
        </authorList>
    </citation>
    <scope>NUCLEOTIDE SEQUENCE [LARGE SCALE GENOMIC DNA]</scope>
    <source>
        <strain evidence="14 15">ResAG-85</strain>
    </source>
</reference>
<dbReference type="Gene3D" id="3.40.1390.10">
    <property type="entry name" value="MurE/MurF, N-terminal domain"/>
    <property type="match status" value="1"/>
</dbReference>
<reference evidence="13" key="3">
    <citation type="submission" date="2021-09" db="EMBL/GenBank/DDBJ databases">
        <authorList>
            <person name="Gilroy R."/>
        </authorList>
    </citation>
    <scope>NUCLEOTIDE SEQUENCE</scope>
    <source>
        <strain evidence="13">USAMLcec12-2067</strain>
    </source>
</reference>
<dbReference type="InterPro" id="IPR036615">
    <property type="entry name" value="Mur_ligase_C_dom_sf"/>
</dbReference>
<dbReference type="GO" id="GO:0000287">
    <property type="term" value="F:magnesium ion binding"/>
    <property type="evidence" value="ECO:0007669"/>
    <property type="project" value="UniProtKB-UniRule"/>
</dbReference>
<accession>A0A2K2U4S9</accession>
<dbReference type="GO" id="GO:0005737">
    <property type="term" value="C:cytoplasm"/>
    <property type="evidence" value="ECO:0007669"/>
    <property type="project" value="UniProtKB-SubCell"/>
</dbReference>
<dbReference type="UniPathway" id="UPA00219"/>
<evidence type="ECO:0000313" key="15">
    <source>
        <dbReference type="Proteomes" id="UP000236488"/>
    </source>
</evidence>